<sequence length="180" mass="19109">MSHTQIIPDDVALLELARQTGQTLKNNGLKLVSVESCTGGWIGQIVTAIPGSSIWYDCGFITYSNLAKQQLLRVQPQTLTQFGAVSEQIAREMAQGALTMSQAQVAVSVTGIAGPTGGSTEKPVGTVCFAWILENSFTTAANSKTCRFCGDREAIRRQSVATALQGTLELLRNSASLSLA</sequence>
<proteinExistence type="predicted"/>
<accession>A0A1I7IL19</accession>
<dbReference type="SUPFAM" id="SSF142433">
    <property type="entry name" value="CinA-like"/>
    <property type="match status" value="1"/>
</dbReference>
<evidence type="ECO:0000313" key="2">
    <source>
        <dbReference type="EMBL" id="SFU73617.1"/>
    </source>
</evidence>
<name>A0A1I7IL19_9PROT</name>
<evidence type="ECO:0000313" key="3">
    <source>
        <dbReference type="Proteomes" id="UP000183926"/>
    </source>
</evidence>
<evidence type="ECO:0000259" key="1">
    <source>
        <dbReference type="Pfam" id="PF02464"/>
    </source>
</evidence>
<dbReference type="InterPro" id="IPR036653">
    <property type="entry name" value="CinA-like_C"/>
</dbReference>
<dbReference type="InterPro" id="IPR008136">
    <property type="entry name" value="CinA_C"/>
</dbReference>
<feature type="domain" description="CinA C-terminal" evidence="1">
    <location>
        <begin position="15"/>
        <end position="170"/>
    </location>
</feature>
<dbReference type="NCBIfam" id="TIGR00199">
    <property type="entry name" value="PncC_domain"/>
    <property type="match status" value="1"/>
</dbReference>
<organism evidence="2 3">
    <name type="scientific">Nitrosomonas eutropha</name>
    <dbReference type="NCBI Taxonomy" id="916"/>
    <lineage>
        <taxon>Bacteria</taxon>
        <taxon>Pseudomonadati</taxon>
        <taxon>Pseudomonadota</taxon>
        <taxon>Betaproteobacteria</taxon>
        <taxon>Nitrosomonadales</taxon>
        <taxon>Nitrosomonadaceae</taxon>
        <taxon>Nitrosomonas</taxon>
    </lineage>
</organism>
<dbReference type="AlphaFoldDB" id="A0A1I7IL19"/>
<protein>
    <submittedName>
        <fullName evidence="2">Nicotinamide-nucleotide amidase</fullName>
    </submittedName>
</protein>
<dbReference type="Pfam" id="PF02464">
    <property type="entry name" value="CinA"/>
    <property type="match status" value="1"/>
</dbReference>
<gene>
    <name evidence="2" type="ORF">SAMN05216339_10948</name>
</gene>
<dbReference type="Gene3D" id="3.90.950.20">
    <property type="entry name" value="CinA-like"/>
    <property type="match status" value="1"/>
</dbReference>
<dbReference type="RefSeq" id="WP_256214879.1">
    <property type="nucleotide sequence ID" value="NZ_FPBL01000009.1"/>
</dbReference>
<dbReference type="EMBL" id="FPBL01000009">
    <property type="protein sequence ID" value="SFU73617.1"/>
    <property type="molecule type" value="Genomic_DNA"/>
</dbReference>
<dbReference type="Proteomes" id="UP000183926">
    <property type="component" value="Unassembled WGS sequence"/>
</dbReference>
<reference evidence="2 3" key="1">
    <citation type="submission" date="2016-10" db="EMBL/GenBank/DDBJ databases">
        <authorList>
            <person name="de Groot N.N."/>
        </authorList>
    </citation>
    <scope>NUCLEOTIDE SEQUENCE [LARGE SCALE GENOMIC DNA]</scope>
    <source>
        <strain evidence="2 3">Nm24</strain>
    </source>
</reference>